<evidence type="ECO:0000256" key="2">
    <source>
        <dbReference type="SAM" id="Phobius"/>
    </source>
</evidence>
<gene>
    <name evidence="4" type="ORF">BYL167_LOCUS27697</name>
    <name evidence="3" type="ORF">CJN711_LOCUS16207</name>
</gene>
<protein>
    <submittedName>
        <fullName evidence="3">Uncharacterized protein</fullName>
    </submittedName>
</protein>
<dbReference type="EMBL" id="CAJOBH010036686">
    <property type="protein sequence ID" value="CAF4306147.1"/>
    <property type="molecule type" value="Genomic_DNA"/>
</dbReference>
<evidence type="ECO:0000313" key="4">
    <source>
        <dbReference type="EMBL" id="CAF4306147.1"/>
    </source>
</evidence>
<evidence type="ECO:0000313" key="3">
    <source>
        <dbReference type="EMBL" id="CAF1285600.1"/>
    </source>
</evidence>
<comment type="caution">
    <text evidence="3">The sequence shown here is derived from an EMBL/GenBank/DDBJ whole genome shotgun (WGS) entry which is preliminary data.</text>
</comment>
<feature type="non-terminal residue" evidence="3">
    <location>
        <position position="1"/>
    </location>
</feature>
<sequence length="132" mass="14878">SIHNHGLSTIYIETEQNPWSDQGRIERYKPPLPLHSKVDNDGKQLEKQSNFDAMLTIPSREKSQKLSNKRREENSAWNKRRRCCCCLCHPLCFVLSAFGIILLAALLSALILGILLMKSSSASTTSTTSIFE</sequence>
<dbReference type="EMBL" id="CAJNOV010007455">
    <property type="protein sequence ID" value="CAF1285600.1"/>
    <property type="molecule type" value="Genomic_DNA"/>
</dbReference>
<dbReference type="Proteomes" id="UP000681967">
    <property type="component" value="Unassembled WGS sequence"/>
</dbReference>
<organism evidence="3 5">
    <name type="scientific">Rotaria magnacalcarata</name>
    <dbReference type="NCBI Taxonomy" id="392030"/>
    <lineage>
        <taxon>Eukaryota</taxon>
        <taxon>Metazoa</taxon>
        <taxon>Spiralia</taxon>
        <taxon>Gnathifera</taxon>
        <taxon>Rotifera</taxon>
        <taxon>Eurotatoria</taxon>
        <taxon>Bdelloidea</taxon>
        <taxon>Philodinida</taxon>
        <taxon>Philodinidae</taxon>
        <taxon>Rotaria</taxon>
    </lineage>
</organism>
<dbReference type="AlphaFoldDB" id="A0A815CPH9"/>
<proteinExistence type="predicted"/>
<reference evidence="3" key="1">
    <citation type="submission" date="2021-02" db="EMBL/GenBank/DDBJ databases">
        <authorList>
            <person name="Nowell W R."/>
        </authorList>
    </citation>
    <scope>NUCLEOTIDE SEQUENCE</scope>
</reference>
<feature type="compositionally biased region" description="Basic and acidic residues" evidence="1">
    <location>
        <begin position="59"/>
        <end position="74"/>
    </location>
</feature>
<feature type="region of interest" description="Disordered" evidence="1">
    <location>
        <begin position="58"/>
        <end position="77"/>
    </location>
</feature>
<keyword evidence="2" id="KW-1133">Transmembrane helix</keyword>
<evidence type="ECO:0000256" key="1">
    <source>
        <dbReference type="SAM" id="MobiDB-lite"/>
    </source>
</evidence>
<feature type="transmembrane region" description="Helical" evidence="2">
    <location>
        <begin position="93"/>
        <end position="116"/>
    </location>
</feature>
<keyword evidence="2" id="KW-0812">Transmembrane</keyword>
<keyword evidence="2" id="KW-0472">Membrane</keyword>
<evidence type="ECO:0000313" key="5">
    <source>
        <dbReference type="Proteomes" id="UP000663855"/>
    </source>
</evidence>
<dbReference type="Proteomes" id="UP000663855">
    <property type="component" value="Unassembled WGS sequence"/>
</dbReference>
<accession>A0A815CPH9</accession>
<name>A0A815CPH9_9BILA</name>